<evidence type="ECO:0000256" key="6">
    <source>
        <dbReference type="SAM" id="Phobius"/>
    </source>
</evidence>
<dbReference type="InterPro" id="IPR052954">
    <property type="entry name" value="GPCR-Ligand_Int"/>
</dbReference>
<reference evidence="8 9" key="2">
    <citation type="submission" date="2018-11" db="EMBL/GenBank/DDBJ databases">
        <authorList>
            <consortium name="Pathogen Informatics"/>
        </authorList>
    </citation>
    <scope>NUCLEOTIDE SEQUENCE [LARGE SCALE GENOMIC DNA]</scope>
    <source>
        <strain evidence="8 9">Egypt</strain>
    </source>
</reference>
<keyword evidence="2 6" id="KW-0812">Transmembrane</keyword>
<protein>
    <submittedName>
        <fullName evidence="10">G_PROTEIN_RECEP_F1_2 domain-containing protein</fullName>
    </submittedName>
</protein>
<feature type="transmembrane region" description="Helical" evidence="6">
    <location>
        <begin position="326"/>
        <end position="351"/>
    </location>
</feature>
<dbReference type="CDD" id="cd14978">
    <property type="entry name" value="7tmA_FMRFamide_R-like"/>
    <property type="match status" value="1"/>
</dbReference>
<keyword evidence="4 6" id="KW-0472">Membrane</keyword>
<evidence type="ECO:0000256" key="5">
    <source>
        <dbReference type="SAM" id="MobiDB-lite"/>
    </source>
</evidence>
<dbReference type="AlphaFoldDB" id="A0A183A4Z6"/>
<dbReference type="InterPro" id="IPR000276">
    <property type="entry name" value="GPCR_Rhodpsn"/>
</dbReference>
<evidence type="ECO:0000313" key="8">
    <source>
        <dbReference type="EMBL" id="VDP65199.1"/>
    </source>
</evidence>
<dbReference type="PROSITE" id="PS50262">
    <property type="entry name" value="G_PROTEIN_RECEP_F1_2"/>
    <property type="match status" value="1"/>
</dbReference>
<feature type="transmembrane region" description="Helical" evidence="6">
    <location>
        <begin position="199"/>
        <end position="220"/>
    </location>
</feature>
<feature type="transmembrane region" description="Helical" evidence="6">
    <location>
        <begin position="371"/>
        <end position="394"/>
    </location>
</feature>
<keyword evidence="3 6" id="KW-1133">Transmembrane helix</keyword>
<name>A0A183A4Z6_9TREM</name>
<feature type="region of interest" description="Disordered" evidence="5">
    <location>
        <begin position="419"/>
        <end position="486"/>
    </location>
</feature>
<dbReference type="PRINTS" id="PR00237">
    <property type="entry name" value="GPCRRHODOPSN"/>
</dbReference>
<dbReference type="GO" id="GO:0004930">
    <property type="term" value="F:G protein-coupled receptor activity"/>
    <property type="evidence" value="ECO:0007669"/>
    <property type="project" value="InterPro"/>
</dbReference>
<evidence type="ECO:0000313" key="9">
    <source>
        <dbReference type="Proteomes" id="UP000272942"/>
    </source>
</evidence>
<dbReference type="SUPFAM" id="SSF81321">
    <property type="entry name" value="Family A G protein-coupled receptor-like"/>
    <property type="match status" value="1"/>
</dbReference>
<feature type="transmembrane region" description="Helical" evidence="6">
    <location>
        <begin position="60"/>
        <end position="83"/>
    </location>
</feature>
<dbReference type="WBParaSite" id="ECPE_0000203101-mRNA-1">
    <property type="protein sequence ID" value="ECPE_0000203101-mRNA-1"/>
    <property type="gene ID" value="ECPE_0000203101"/>
</dbReference>
<evidence type="ECO:0000256" key="4">
    <source>
        <dbReference type="ARBA" id="ARBA00023136"/>
    </source>
</evidence>
<feature type="transmembrane region" description="Helical" evidence="6">
    <location>
        <begin position="30"/>
        <end position="48"/>
    </location>
</feature>
<dbReference type="Gene3D" id="1.20.1070.10">
    <property type="entry name" value="Rhodopsin 7-helix transmembrane proteins"/>
    <property type="match status" value="1"/>
</dbReference>
<organism evidence="10">
    <name type="scientific">Echinostoma caproni</name>
    <dbReference type="NCBI Taxonomy" id="27848"/>
    <lineage>
        <taxon>Eukaryota</taxon>
        <taxon>Metazoa</taxon>
        <taxon>Spiralia</taxon>
        <taxon>Lophotrochozoa</taxon>
        <taxon>Platyhelminthes</taxon>
        <taxon>Trematoda</taxon>
        <taxon>Digenea</taxon>
        <taxon>Plagiorchiida</taxon>
        <taxon>Echinostomata</taxon>
        <taxon>Echinostomatoidea</taxon>
        <taxon>Echinostomatidae</taxon>
        <taxon>Echinostoma</taxon>
    </lineage>
</organism>
<dbReference type="OrthoDB" id="10011262at2759"/>
<feature type="domain" description="G-protein coupled receptors family 1 profile" evidence="7">
    <location>
        <begin position="41"/>
        <end position="391"/>
    </location>
</feature>
<dbReference type="GO" id="GO:0016020">
    <property type="term" value="C:membrane"/>
    <property type="evidence" value="ECO:0007669"/>
    <property type="project" value="UniProtKB-SubCell"/>
</dbReference>
<proteinExistence type="predicted"/>
<dbReference type="PANTHER" id="PTHR46641">
    <property type="entry name" value="FMRFAMIDE RECEPTOR-RELATED"/>
    <property type="match status" value="1"/>
</dbReference>
<dbReference type="PANTHER" id="PTHR46641:SF2">
    <property type="entry name" value="FMRFAMIDE RECEPTOR"/>
    <property type="match status" value="1"/>
</dbReference>
<comment type="subcellular location">
    <subcellularLocation>
        <location evidence="1">Membrane</location>
    </subcellularLocation>
</comment>
<evidence type="ECO:0000256" key="1">
    <source>
        <dbReference type="ARBA" id="ARBA00004370"/>
    </source>
</evidence>
<keyword evidence="9" id="KW-1185">Reference proteome</keyword>
<feature type="compositionally biased region" description="Basic and acidic residues" evidence="5">
    <location>
        <begin position="477"/>
        <end position="486"/>
    </location>
</feature>
<evidence type="ECO:0000256" key="2">
    <source>
        <dbReference type="ARBA" id="ARBA00022692"/>
    </source>
</evidence>
<gene>
    <name evidence="8" type="ORF">ECPE_LOCUS2031</name>
</gene>
<accession>A0A183A4Z6</accession>
<dbReference type="Pfam" id="PF00001">
    <property type="entry name" value="7tm_1"/>
    <property type="match status" value="1"/>
</dbReference>
<dbReference type="InterPro" id="IPR017452">
    <property type="entry name" value="GPCR_Rhodpsn_7TM"/>
</dbReference>
<dbReference type="EMBL" id="UZAN01039382">
    <property type="protein sequence ID" value="VDP65199.1"/>
    <property type="molecule type" value="Genomic_DNA"/>
</dbReference>
<sequence length="486" mass="54024">MSIDDNLTDAEVEHLVQIQRTVLLVCSKGLFPPICIIGIVANLLNIVVLTRAWMSSSTNIYLTAVAVLDLLYLVLSLLFSLWFHPELQIYEAFARAILLIRSTANLCSNTTTWLTLCFTMERFVAVSYPILGRRICTQRRARCAVVCIVMFSFVITLPDYLTHSVIRPETNTSQVYRIQSNQIGDTLDRIGYPYINQTVFVFIPMILLILFNTLLIRSVLHASKGRKSLAQQPSSLSGKAGSKMAKVQKEHCAPYTDGDIQLDDRPEPNPVLVKSALEASMKTTLELASGISQSFGQSAGAGTGGRVGLNASTRTRKSMLGEQHRITLMLITIVIAFILLQLPSTIPFIGIRLIKNASGASRRRWEMYFRIYIPISNLLLILSGAMNFVFYSLFSAKFRRTCCMLLQRCSCFPESARRSRLGLGGQTSGRSGTAMAVGSTEYTKSRHSKDAGEHWQPNTIHANAKRITKPALPSLKESTDEPRTTD</sequence>
<feature type="transmembrane region" description="Helical" evidence="6">
    <location>
        <begin position="143"/>
        <end position="161"/>
    </location>
</feature>
<evidence type="ECO:0000259" key="7">
    <source>
        <dbReference type="PROSITE" id="PS50262"/>
    </source>
</evidence>
<dbReference type="Proteomes" id="UP000272942">
    <property type="component" value="Unassembled WGS sequence"/>
</dbReference>
<reference evidence="10" key="1">
    <citation type="submission" date="2016-06" db="UniProtKB">
        <authorList>
            <consortium name="WormBaseParasite"/>
        </authorList>
    </citation>
    <scope>IDENTIFICATION</scope>
</reference>
<feature type="transmembrane region" description="Helical" evidence="6">
    <location>
        <begin position="112"/>
        <end position="131"/>
    </location>
</feature>
<evidence type="ECO:0000256" key="3">
    <source>
        <dbReference type="ARBA" id="ARBA00022989"/>
    </source>
</evidence>
<evidence type="ECO:0000313" key="10">
    <source>
        <dbReference type="WBParaSite" id="ECPE_0000203101-mRNA-1"/>
    </source>
</evidence>